<organism evidence="2 3">
    <name type="scientific">Streptomyces violaceolatus</name>
    <dbReference type="NCBI Taxonomy" id="67378"/>
    <lineage>
        <taxon>Bacteria</taxon>
        <taxon>Bacillati</taxon>
        <taxon>Actinomycetota</taxon>
        <taxon>Actinomycetes</taxon>
        <taxon>Kitasatosporales</taxon>
        <taxon>Streptomycetaceae</taxon>
        <taxon>Streptomyces</taxon>
        <taxon>Streptomyces violaceoruber group</taxon>
    </lineage>
</organism>
<dbReference type="EMBL" id="BAAASK010000051">
    <property type="protein sequence ID" value="GAA2704805.1"/>
    <property type="molecule type" value="Genomic_DNA"/>
</dbReference>
<gene>
    <name evidence="2" type="ORF">GCM10010310_79170</name>
</gene>
<keyword evidence="1" id="KW-0812">Transmembrane</keyword>
<accession>A0ABN3TIW9</accession>
<feature type="transmembrane region" description="Helical" evidence="1">
    <location>
        <begin position="59"/>
        <end position="76"/>
    </location>
</feature>
<dbReference type="Proteomes" id="UP001499989">
    <property type="component" value="Unassembled WGS sequence"/>
</dbReference>
<comment type="caution">
    <text evidence="2">The sequence shown here is derived from an EMBL/GenBank/DDBJ whole genome shotgun (WGS) entry which is preliminary data.</text>
</comment>
<keyword evidence="1" id="KW-0472">Membrane</keyword>
<keyword evidence="1" id="KW-1133">Transmembrane helix</keyword>
<feature type="transmembrane region" description="Helical" evidence="1">
    <location>
        <begin position="35"/>
        <end position="53"/>
    </location>
</feature>
<sequence>MFPIYIPGVGWVFQPVLPLATGCVYTPSQPKRFGFRRLSVGVLSAVVLIWLWTDHPVEVVAAVIAAAAVETLVSLSERLSRLPHGRQFFGGGGIEWRAAW</sequence>
<dbReference type="RefSeq" id="WP_344572527.1">
    <property type="nucleotide sequence ID" value="NZ_BAAASK010000051.1"/>
</dbReference>
<evidence type="ECO:0000313" key="3">
    <source>
        <dbReference type="Proteomes" id="UP001499989"/>
    </source>
</evidence>
<reference evidence="2 3" key="1">
    <citation type="journal article" date="2019" name="Int. J. Syst. Evol. Microbiol.">
        <title>The Global Catalogue of Microorganisms (GCM) 10K type strain sequencing project: providing services to taxonomists for standard genome sequencing and annotation.</title>
        <authorList>
            <consortium name="The Broad Institute Genomics Platform"/>
            <consortium name="The Broad Institute Genome Sequencing Center for Infectious Disease"/>
            <person name="Wu L."/>
            <person name="Ma J."/>
        </authorList>
    </citation>
    <scope>NUCLEOTIDE SEQUENCE [LARGE SCALE GENOMIC DNA]</scope>
    <source>
        <strain evidence="2 3">JCM 4531</strain>
    </source>
</reference>
<keyword evidence="3" id="KW-1185">Reference proteome</keyword>
<protein>
    <submittedName>
        <fullName evidence="2">Uncharacterized protein</fullName>
    </submittedName>
</protein>
<evidence type="ECO:0000256" key="1">
    <source>
        <dbReference type="SAM" id="Phobius"/>
    </source>
</evidence>
<evidence type="ECO:0000313" key="2">
    <source>
        <dbReference type="EMBL" id="GAA2704805.1"/>
    </source>
</evidence>
<proteinExistence type="predicted"/>
<name>A0ABN3TIW9_9ACTN</name>